<dbReference type="EMBL" id="GBRH01232983">
    <property type="protein sequence ID" value="JAD64912.1"/>
    <property type="molecule type" value="Transcribed_RNA"/>
</dbReference>
<sequence length="36" mass="4236">MGICRAPMLNYFREQNSALRCCELLEFSCSVRLMLH</sequence>
<reference evidence="1" key="2">
    <citation type="journal article" date="2015" name="Data Brief">
        <title>Shoot transcriptome of the giant reed, Arundo donax.</title>
        <authorList>
            <person name="Barrero R.A."/>
            <person name="Guerrero F.D."/>
            <person name="Moolhuijzen P."/>
            <person name="Goolsby J.A."/>
            <person name="Tidwell J."/>
            <person name="Bellgard S.E."/>
            <person name="Bellgard M.I."/>
        </authorList>
    </citation>
    <scope>NUCLEOTIDE SEQUENCE</scope>
    <source>
        <tissue evidence="1">Shoot tissue taken approximately 20 cm above the soil surface</tissue>
    </source>
</reference>
<accession>A0A0A9C056</accession>
<reference evidence="1" key="1">
    <citation type="submission" date="2014-09" db="EMBL/GenBank/DDBJ databases">
        <authorList>
            <person name="Magalhaes I.L.F."/>
            <person name="Oliveira U."/>
            <person name="Santos F.R."/>
            <person name="Vidigal T.H.D.A."/>
            <person name="Brescovit A.D."/>
            <person name="Santos A.J."/>
        </authorList>
    </citation>
    <scope>NUCLEOTIDE SEQUENCE</scope>
    <source>
        <tissue evidence="1">Shoot tissue taken approximately 20 cm above the soil surface</tissue>
    </source>
</reference>
<proteinExistence type="predicted"/>
<name>A0A0A9C056_ARUDO</name>
<dbReference type="AlphaFoldDB" id="A0A0A9C056"/>
<organism evidence="1">
    <name type="scientific">Arundo donax</name>
    <name type="common">Giant reed</name>
    <name type="synonym">Donax arundinaceus</name>
    <dbReference type="NCBI Taxonomy" id="35708"/>
    <lineage>
        <taxon>Eukaryota</taxon>
        <taxon>Viridiplantae</taxon>
        <taxon>Streptophyta</taxon>
        <taxon>Embryophyta</taxon>
        <taxon>Tracheophyta</taxon>
        <taxon>Spermatophyta</taxon>
        <taxon>Magnoliopsida</taxon>
        <taxon>Liliopsida</taxon>
        <taxon>Poales</taxon>
        <taxon>Poaceae</taxon>
        <taxon>PACMAD clade</taxon>
        <taxon>Arundinoideae</taxon>
        <taxon>Arundineae</taxon>
        <taxon>Arundo</taxon>
    </lineage>
</organism>
<protein>
    <submittedName>
        <fullName evidence="1">Uncharacterized protein</fullName>
    </submittedName>
</protein>
<evidence type="ECO:0000313" key="1">
    <source>
        <dbReference type="EMBL" id="JAD64912.1"/>
    </source>
</evidence>